<dbReference type="AlphaFoldDB" id="A0A345RPL0"/>
<name>A0A345RPL0_9PSED</name>
<proteinExistence type="predicted"/>
<reference evidence="1 2" key="1">
    <citation type="submission" date="2018-05" db="EMBL/GenBank/DDBJ databases">
        <title>Complete genome sequence of Pseudomonas kribbensis 46-2(T).</title>
        <authorList>
            <person name="Jeong H."/>
            <person name="Lee S.-G."/>
            <person name="Rha E."/>
            <person name="Kim H."/>
        </authorList>
    </citation>
    <scope>NUCLEOTIDE SEQUENCE [LARGE SCALE GENOMIC DNA]</scope>
    <source>
        <strain evidence="1 2">46-2</strain>
    </source>
</reference>
<dbReference type="EMBL" id="CP029608">
    <property type="protein sequence ID" value="AXI61226.1"/>
    <property type="molecule type" value="Genomic_DNA"/>
</dbReference>
<accession>A0A345RPL0</accession>
<sequence>MAEAVLKSKMANFLVTDAEVNYEDVGEFYEVVGSGNVGVLAGVLEGFRNHYGGLWVGGKVTVTQNAVHLNANAMNRMAQEGTLDVELPMTSIRKVTVEGGFVTKIVRLDTDAYSVKFRCYGAKDVASLIAKQALSQSLKRAR</sequence>
<dbReference type="KEGG" id="pke:DLD99_12330"/>
<gene>
    <name evidence="1" type="ORF">DLD99_12330</name>
</gene>
<dbReference type="Proteomes" id="UP000253720">
    <property type="component" value="Chromosome"/>
</dbReference>
<dbReference type="RefSeq" id="WP_114882409.1">
    <property type="nucleotide sequence ID" value="NZ_CP029608.1"/>
</dbReference>
<evidence type="ECO:0000313" key="1">
    <source>
        <dbReference type="EMBL" id="AXI61226.1"/>
    </source>
</evidence>
<evidence type="ECO:0000313" key="2">
    <source>
        <dbReference type="Proteomes" id="UP000253720"/>
    </source>
</evidence>
<organism evidence="1 2">
    <name type="scientific">Pseudomonas kribbensis</name>
    <dbReference type="NCBI Taxonomy" id="1628086"/>
    <lineage>
        <taxon>Bacteria</taxon>
        <taxon>Pseudomonadati</taxon>
        <taxon>Pseudomonadota</taxon>
        <taxon>Gammaproteobacteria</taxon>
        <taxon>Pseudomonadales</taxon>
        <taxon>Pseudomonadaceae</taxon>
        <taxon>Pseudomonas</taxon>
    </lineage>
</organism>
<keyword evidence="2" id="KW-1185">Reference proteome</keyword>
<protein>
    <submittedName>
        <fullName evidence="1">Uncharacterized protein</fullName>
    </submittedName>
</protein>